<accession>A0AAD7V976</accession>
<reference evidence="13 14" key="1">
    <citation type="submission" date="2023-03" db="EMBL/GenBank/DDBJ databases">
        <title>Genome sequence of Lichtheimia ornata CBS 291.66.</title>
        <authorList>
            <person name="Mohabir J.T."/>
            <person name="Shea T.P."/>
            <person name="Kurbessoian T."/>
            <person name="Berby B."/>
            <person name="Fontaine J."/>
            <person name="Livny J."/>
            <person name="Gnirke A."/>
            <person name="Stajich J.E."/>
            <person name="Cuomo C.A."/>
        </authorList>
    </citation>
    <scope>NUCLEOTIDE SEQUENCE [LARGE SCALE GENOMIC DNA]</scope>
    <source>
        <strain evidence="13">CBS 291.66</strain>
    </source>
</reference>
<feature type="transmembrane region" description="Helical" evidence="10">
    <location>
        <begin position="74"/>
        <end position="92"/>
    </location>
</feature>
<dbReference type="InterPro" id="IPR004798">
    <property type="entry name" value="CAX-like"/>
</dbReference>
<comment type="function">
    <text evidence="10">Has a role in promoting intracellular calcium ion sequestration via the exchange of calcium ions for hydrogen ions across the vacuolar membrane. Involved also in manganese ion homeostasis via its uptake into the vacuole.</text>
</comment>
<evidence type="ECO:0000256" key="10">
    <source>
        <dbReference type="RuleBase" id="RU365028"/>
    </source>
</evidence>
<feature type="transmembrane region" description="Helical" evidence="10">
    <location>
        <begin position="230"/>
        <end position="251"/>
    </location>
</feature>
<evidence type="ECO:0000256" key="6">
    <source>
        <dbReference type="ARBA" id="ARBA00022837"/>
    </source>
</evidence>
<gene>
    <name evidence="13" type="ORF">O0I10_002541</name>
</gene>
<keyword evidence="3 10" id="KW-0813">Transport</keyword>
<proteinExistence type="inferred from homology"/>
<dbReference type="InterPro" id="IPR044880">
    <property type="entry name" value="NCX_ion-bd_dom_sf"/>
</dbReference>
<evidence type="ECO:0000256" key="2">
    <source>
        <dbReference type="ARBA" id="ARBA00008170"/>
    </source>
</evidence>
<dbReference type="GO" id="GO:0015369">
    <property type="term" value="F:calcium:proton antiporter activity"/>
    <property type="evidence" value="ECO:0007669"/>
    <property type="project" value="UniProtKB-UniRule"/>
</dbReference>
<dbReference type="Gene3D" id="1.20.1420.30">
    <property type="entry name" value="NCX, central ion-binding region"/>
    <property type="match status" value="2"/>
</dbReference>
<evidence type="ECO:0000256" key="11">
    <source>
        <dbReference type="SAM" id="MobiDB-lite"/>
    </source>
</evidence>
<dbReference type="GO" id="GO:0012505">
    <property type="term" value="C:endomembrane system"/>
    <property type="evidence" value="ECO:0007669"/>
    <property type="project" value="UniProtKB-SubCell"/>
</dbReference>
<evidence type="ECO:0000259" key="12">
    <source>
        <dbReference type="Pfam" id="PF01699"/>
    </source>
</evidence>
<feature type="transmembrane region" description="Helical" evidence="10">
    <location>
        <begin position="347"/>
        <end position="370"/>
    </location>
</feature>
<keyword evidence="4 10" id="KW-0109">Calcium transport</keyword>
<sequence length="471" mass="51373">MDEHVLPTTATAATSTSAISSREVEPREGSQFAIMGSGASSSSNAQANNNHMDDGEYENPTAYQGAMALVKSSWINVLVVFIPLGIASHFVWNSTVVFILNFIAIIPLAKLLGFATEDIALRTGEVIGGLLNASFGNAVELIVSIIALTQNLVVVVQASMLGSILSNLLLVLGMCFWFGGIRYQEQVFNQIVAQTSSSLLFIATISLLLPAAFYASVGKTESEEQLTQDILHISRATSVILLVIYFAYLFFQLKTHKDLFLQTPSEARRVSYQTQRTSTLTNVERTMYTGKNTKNQPEDDDEEEVPQMPFWMSCLALVVITALVAVCAEFLVSAIEDVVAQWHISETFVGLILLPIVGNAAEHVTAVTVAMKNKMDLALGVAVGSSMQIALLVTPLMVIIGWGMDVEMSLLFNVFETAVMLIAVVMVNYLMMDGKSNWLEGFMLFALYIVLAICFYYYPDAAASELGDVNQ</sequence>
<dbReference type="InterPro" id="IPR004713">
    <property type="entry name" value="CaH_exchang"/>
</dbReference>
<feature type="domain" description="Sodium/calcium exchanger membrane region" evidence="12">
    <location>
        <begin position="314"/>
        <end position="456"/>
    </location>
</feature>
<dbReference type="RefSeq" id="XP_058346647.1">
    <property type="nucleotide sequence ID" value="XM_058482623.1"/>
</dbReference>
<keyword evidence="10" id="KW-0050">Antiport</keyword>
<evidence type="ECO:0000256" key="8">
    <source>
        <dbReference type="ARBA" id="ARBA00023065"/>
    </source>
</evidence>
<dbReference type="GeneID" id="83209958"/>
<dbReference type="EMBL" id="JARTCD010000007">
    <property type="protein sequence ID" value="KAJ8661734.1"/>
    <property type="molecule type" value="Genomic_DNA"/>
</dbReference>
<dbReference type="PANTHER" id="PTHR31503:SF22">
    <property type="entry name" value="VACUOLAR CALCIUM ION TRANSPORTER"/>
    <property type="match status" value="1"/>
</dbReference>
<evidence type="ECO:0000313" key="14">
    <source>
        <dbReference type="Proteomes" id="UP001234581"/>
    </source>
</evidence>
<feature type="transmembrane region" description="Helical" evidence="10">
    <location>
        <begin position="314"/>
        <end position="335"/>
    </location>
</feature>
<keyword evidence="6 10" id="KW-0106">Calcium</keyword>
<keyword evidence="9 10" id="KW-0472">Membrane</keyword>
<comment type="caution">
    <text evidence="13">The sequence shown here is derived from an EMBL/GenBank/DDBJ whole genome shotgun (WGS) entry which is preliminary data.</text>
</comment>
<evidence type="ECO:0000256" key="4">
    <source>
        <dbReference type="ARBA" id="ARBA00022568"/>
    </source>
</evidence>
<dbReference type="FunFam" id="1.20.1420.30:FF:000011">
    <property type="entry name" value="Vacuolar calcium ion transporter"/>
    <property type="match status" value="1"/>
</dbReference>
<evidence type="ECO:0000313" key="13">
    <source>
        <dbReference type="EMBL" id="KAJ8661734.1"/>
    </source>
</evidence>
<dbReference type="PANTHER" id="PTHR31503">
    <property type="entry name" value="VACUOLAR CALCIUM ION TRANSPORTER"/>
    <property type="match status" value="1"/>
</dbReference>
<feature type="transmembrane region" description="Helical" evidence="10">
    <location>
        <begin position="199"/>
        <end position="218"/>
    </location>
</feature>
<dbReference type="GO" id="GO:0000329">
    <property type="term" value="C:fungal-type vacuole membrane"/>
    <property type="evidence" value="ECO:0007669"/>
    <property type="project" value="TreeGrafter"/>
</dbReference>
<keyword evidence="10" id="KW-0926">Vacuole</keyword>
<dbReference type="AlphaFoldDB" id="A0AAD7V976"/>
<feature type="region of interest" description="Disordered" evidence="11">
    <location>
        <begin position="1"/>
        <end position="56"/>
    </location>
</feature>
<feature type="compositionally biased region" description="Low complexity" evidence="11">
    <location>
        <begin position="8"/>
        <end position="21"/>
    </location>
</feature>
<feature type="transmembrane region" description="Helical" evidence="10">
    <location>
        <begin position="127"/>
        <end position="148"/>
    </location>
</feature>
<dbReference type="Proteomes" id="UP001234581">
    <property type="component" value="Unassembled WGS sequence"/>
</dbReference>
<feature type="transmembrane region" description="Helical" evidence="10">
    <location>
        <begin position="98"/>
        <end position="115"/>
    </location>
</feature>
<feature type="transmembrane region" description="Helical" evidence="10">
    <location>
        <begin position="377"/>
        <end position="404"/>
    </location>
</feature>
<keyword evidence="14" id="KW-1185">Reference proteome</keyword>
<feature type="domain" description="Sodium/calcium exchanger membrane region" evidence="12">
    <location>
        <begin position="94"/>
        <end position="253"/>
    </location>
</feature>
<dbReference type="InterPro" id="IPR004837">
    <property type="entry name" value="NaCa_Exmemb"/>
</dbReference>
<dbReference type="GO" id="GO:0006874">
    <property type="term" value="P:intracellular calcium ion homeostasis"/>
    <property type="evidence" value="ECO:0007669"/>
    <property type="project" value="TreeGrafter"/>
</dbReference>
<organism evidence="13 14">
    <name type="scientific">Lichtheimia ornata</name>
    <dbReference type="NCBI Taxonomy" id="688661"/>
    <lineage>
        <taxon>Eukaryota</taxon>
        <taxon>Fungi</taxon>
        <taxon>Fungi incertae sedis</taxon>
        <taxon>Mucoromycota</taxon>
        <taxon>Mucoromycotina</taxon>
        <taxon>Mucoromycetes</taxon>
        <taxon>Mucorales</taxon>
        <taxon>Lichtheimiaceae</taxon>
        <taxon>Lichtheimia</taxon>
    </lineage>
</organism>
<dbReference type="NCBIfam" id="TIGR00378">
    <property type="entry name" value="cax"/>
    <property type="match status" value="1"/>
</dbReference>
<evidence type="ECO:0000256" key="7">
    <source>
        <dbReference type="ARBA" id="ARBA00022989"/>
    </source>
</evidence>
<keyword evidence="8 10" id="KW-0406">Ion transport</keyword>
<name>A0AAD7V976_9FUNG</name>
<feature type="transmembrane region" description="Helical" evidence="10">
    <location>
        <begin position="154"/>
        <end position="178"/>
    </location>
</feature>
<evidence type="ECO:0000256" key="3">
    <source>
        <dbReference type="ARBA" id="ARBA00022448"/>
    </source>
</evidence>
<dbReference type="Pfam" id="PF01699">
    <property type="entry name" value="Na_Ca_ex"/>
    <property type="match status" value="2"/>
</dbReference>
<evidence type="ECO:0000256" key="9">
    <source>
        <dbReference type="ARBA" id="ARBA00023136"/>
    </source>
</evidence>
<keyword evidence="7 10" id="KW-1133">Transmembrane helix</keyword>
<feature type="compositionally biased region" description="Low complexity" evidence="11">
    <location>
        <begin position="39"/>
        <end position="50"/>
    </location>
</feature>
<comment type="subcellular location">
    <subcellularLocation>
        <location evidence="1">Endomembrane system</location>
        <topology evidence="1">Multi-pass membrane protein</topology>
    </subcellularLocation>
    <subcellularLocation>
        <location evidence="10">Vacuole membrane</location>
    </subcellularLocation>
</comment>
<feature type="transmembrane region" description="Helical" evidence="10">
    <location>
        <begin position="410"/>
        <end position="431"/>
    </location>
</feature>
<evidence type="ECO:0000256" key="1">
    <source>
        <dbReference type="ARBA" id="ARBA00004127"/>
    </source>
</evidence>
<protein>
    <recommendedName>
        <fullName evidence="10">Vacuolar calcium ion transporter</fullName>
    </recommendedName>
</protein>
<evidence type="ECO:0000256" key="5">
    <source>
        <dbReference type="ARBA" id="ARBA00022692"/>
    </source>
</evidence>
<keyword evidence="5 10" id="KW-0812">Transmembrane</keyword>
<comment type="similarity">
    <text evidence="2 10">Belongs to the Ca(2+):cation antiporter (CaCA) (TC 2.A.19) family.</text>
</comment>
<feature type="transmembrane region" description="Helical" evidence="10">
    <location>
        <begin position="438"/>
        <end position="458"/>
    </location>
</feature>